<dbReference type="EMBL" id="CP110226">
    <property type="protein sequence ID" value="UZD22949.1"/>
    <property type="molecule type" value="Genomic_DNA"/>
</dbReference>
<gene>
    <name evidence="3" type="ORF">OM944_00340</name>
</gene>
<protein>
    <submittedName>
        <fullName evidence="3">VCBS repeat-containing protein</fullName>
    </submittedName>
</protein>
<dbReference type="PANTHER" id="PTHR46580">
    <property type="entry name" value="SENSOR KINASE-RELATED"/>
    <property type="match status" value="1"/>
</dbReference>
<evidence type="ECO:0000256" key="2">
    <source>
        <dbReference type="SAM" id="SignalP"/>
    </source>
</evidence>
<keyword evidence="1 2" id="KW-0732">Signal</keyword>
<evidence type="ECO:0000313" key="3">
    <source>
        <dbReference type="EMBL" id="UZD22949.1"/>
    </source>
</evidence>
<sequence length="498" mass="53213">MGRIVILILVLCFFSAACDTGNDDQPDDFSIGGKILGNSGEVVLRLNGNSETFGGDSFTFSDMLALGEAYQVSFISAADGQICEVSNGGGNIAGNVSDIVITCASERTDVINYDFTGITGNLSSGDFNGDGIVDLVFSIRTLDGHPQGGNLEPLRVLFGSGNGGFTAYHDLSLFGDPNSNQVGRYLAVADFDQDGIQDFAFANPTTMELFKGKAEGAPEALEHTGSYSGEPIEILDANGDGFPDILTEVAGGSVIDYFGLYLNQSGKLADPLFVGNVIDQDIKDLKIGYPLNFSIGDVDGNNTEDIIAIVQTPYPGGENGIGLVVFKGDGTGSFSNPTEIIYLNPDLFLGSQYFDEVSREIGLGDLDGDGDLDVVLMASSNFVQVLFNDGKGLFAESGKFQVGERPIHIKIIDLNNDGLLDIFTLNAESRDFSILYGRGAGQFDEAIHTFIHEDAELYDVTMNDFDGNDFIDIAVAENTSRSENIRRGAIRLFFNPGL</sequence>
<organism evidence="3 4">
    <name type="scientific">Algoriphagus halophytocola</name>
    <dbReference type="NCBI Taxonomy" id="2991499"/>
    <lineage>
        <taxon>Bacteria</taxon>
        <taxon>Pseudomonadati</taxon>
        <taxon>Bacteroidota</taxon>
        <taxon>Cytophagia</taxon>
        <taxon>Cytophagales</taxon>
        <taxon>Cyclobacteriaceae</taxon>
        <taxon>Algoriphagus</taxon>
    </lineage>
</organism>
<keyword evidence="4" id="KW-1185">Reference proteome</keyword>
<accession>A0ABY6MIY6</accession>
<dbReference type="InterPro" id="IPR013517">
    <property type="entry name" value="FG-GAP"/>
</dbReference>
<dbReference type="Gene3D" id="2.130.10.130">
    <property type="entry name" value="Integrin alpha, N-terminal"/>
    <property type="match status" value="2"/>
</dbReference>
<reference evidence="3" key="1">
    <citation type="submission" date="2022-10" db="EMBL/GenBank/DDBJ databases">
        <title>Algoriphagus sp. a novel bacteria isolate from halophytes salicornia europaea.</title>
        <authorList>
            <person name="Peng Y."/>
            <person name="Jiang L."/>
            <person name="Lee J."/>
        </authorList>
    </citation>
    <scope>NUCLEOTIDE SEQUENCE</scope>
    <source>
        <strain evidence="3">TR-M5</strain>
    </source>
</reference>
<name>A0ABY6MIY6_9BACT</name>
<evidence type="ECO:0000313" key="4">
    <source>
        <dbReference type="Proteomes" id="UP001163156"/>
    </source>
</evidence>
<dbReference type="SUPFAM" id="SSF69318">
    <property type="entry name" value="Integrin alpha N-terminal domain"/>
    <property type="match status" value="2"/>
</dbReference>
<proteinExistence type="predicted"/>
<dbReference type="Proteomes" id="UP001163156">
    <property type="component" value="Chromosome"/>
</dbReference>
<feature type="chain" id="PRO_5047115796" evidence="2">
    <location>
        <begin position="18"/>
        <end position="498"/>
    </location>
</feature>
<evidence type="ECO:0000256" key="1">
    <source>
        <dbReference type="ARBA" id="ARBA00022729"/>
    </source>
</evidence>
<dbReference type="PROSITE" id="PS51257">
    <property type="entry name" value="PROKAR_LIPOPROTEIN"/>
    <property type="match status" value="1"/>
</dbReference>
<dbReference type="RefSeq" id="WP_264809474.1">
    <property type="nucleotide sequence ID" value="NZ_CP110226.1"/>
</dbReference>
<feature type="signal peptide" evidence="2">
    <location>
        <begin position="1"/>
        <end position="17"/>
    </location>
</feature>
<dbReference type="InterPro" id="IPR028994">
    <property type="entry name" value="Integrin_alpha_N"/>
</dbReference>
<dbReference type="Pfam" id="PF13517">
    <property type="entry name" value="FG-GAP_3"/>
    <property type="match status" value="2"/>
</dbReference>